<dbReference type="Proteomes" id="UP000626982">
    <property type="component" value="Unassembled WGS sequence"/>
</dbReference>
<accession>A0ABQ2KLF1</accession>
<dbReference type="InterPro" id="IPR000192">
    <property type="entry name" value="Aminotrans_V_dom"/>
</dbReference>
<evidence type="ECO:0000259" key="1">
    <source>
        <dbReference type="Pfam" id="PF00266"/>
    </source>
</evidence>
<dbReference type="Gene3D" id="3.90.1150.10">
    <property type="entry name" value="Aspartate Aminotransferase, domain 1"/>
    <property type="match status" value="1"/>
</dbReference>
<dbReference type="RefSeq" id="WP_188717723.1">
    <property type="nucleotide sequence ID" value="NZ_BAABBD010000002.1"/>
</dbReference>
<dbReference type="SUPFAM" id="SSF53383">
    <property type="entry name" value="PLP-dependent transferases"/>
    <property type="match status" value="1"/>
</dbReference>
<keyword evidence="3" id="KW-1185">Reference proteome</keyword>
<comment type="caution">
    <text evidence="2">The sequence shown here is derived from an EMBL/GenBank/DDBJ whole genome shotgun (WGS) entry which is preliminary data.</text>
</comment>
<dbReference type="Gene3D" id="3.40.640.10">
    <property type="entry name" value="Type I PLP-dependent aspartate aminotransferase-like (Major domain)"/>
    <property type="match status" value="1"/>
</dbReference>
<proteinExistence type="predicted"/>
<dbReference type="PANTHER" id="PTHR43586:SF21">
    <property type="entry name" value="PYRIDOXAL PHOSPHATE (PLP)-DEPENDENT ASPARTATE AMINOTRANSFERASE SUPERFAMILY"/>
    <property type="match status" value="1"/>
</dbReference>
<evidence type="ECO:0000313" key="3">
    <source>
        <dbReference type="Proteomes" id="UP000626982"/>
    </source>
</evidence>
<dbReference type="InterPro" id="IPR011340">
    <property type="entry name" value="Cys_dSase-rel"/>
</dbReference>
<dbReference type="EMBL" id="BMLM01000001">
    <property type="protein sequence ID" value="GGN84709.1"/>
    <property type="molecule type" value="Genomic_DNA"/>
</dbReference>
<dbReference type="InterPro" id="IPR015421">
    <property type="entry name" value="PyrdxlP-dep_Trfase_major"/>
</dbReference>
<dbReference type="NCBIfam" id="TIGR01976">
    <property type="entry name" value="am_tr_V_VC1184"/>
    <property type="match status" value="1"/>
</dbReference>
<evidence type="ECO:0000313" key="2">
    <source>
        <dbReference type="EMBL" id="GGN84709.1"/>
    </source>
</evidence>
<sequence>MPYDVAAVRAAFPSLSSGIAHFDGPGGTQTPAVVGEAIARTLTGPLSNRGTGARSERNADDAVAAYRAAVADLVGGEPGGVVHGRSATQLTYDLSRALAKGWRPGDEVVVSELDHDANVRPWIQAAEAVGATVRWLRLDPATADLDLADLEAVVTERTRLVAVAGASNLLGTIPEVSRIAARAHAVGALVHVDAVHLAAHEAVDVRALGADLLVLSPYKLFGPHCAALVADPALLETIRPDKLLPSTDRVPERFELGTLPYELLAGVTASVDFLAAIADGEVAPDASRRERIVAAHALVHEHELRLRSRIEAGLAELGDRLTLHSVAARRTPTLFLTPHRVAADDAYRALLERDLLVPAGSFYAHVPFRALATGADGGLRIGIAAYTDDAEVDRLLDGLAAVL</sequence>
<feature type="domain" description="Aminotransferase class V" evidence="1">
    <location>
        <begin position="22"/>
        <end position="395"/>
    </location>
</feature>
<dbReference type="PANTHER" id="PTHR43586">
    <property type="entry name" value="CYSTEINE DESULFURASE"/>
    <property type="match status" value="1"/>
</dbReference>
<protein>
    <submittedName>
        <fullName evidence="2">Cysteine desulfurase-like protein</fullName>
    </submittedName>
</protein>
<organism evidence="2 3">
    <name type="scientific">Agrococcus terreus</name>
    <dbReference type="NCBI Taxonomy" id="574649"/>
    <lineage>
        <taxon>Bacteria</taxon>
        <taxon>Bacillati</taxon>
        <taxon>Actinomycetota</taxon>
        <taxon>Actinomycetes</taxon>
        <taxon>Micrococcales</taxon>
        <taxon>Microbacteriaceae</taxon>
        <taxon>Agrococcus</taxon>
    </lineage>
</organism>
<dbReference type="Pfam" id="PF00266">
    <property type="entry name" value="Aminotran_5"/>
    <property type="match status" value="1"/>
</dbReference>
<gene>
    <name evidence="2" type="ORF">GCM10010968_16850</name>
</gene>
<name>A0ABQ2KLF1_9MICO</name>
<reference evidence="3" key="1">
    <citation type="journal article" date="2019" name="Int. J. Syst. Evol. Microbiol.">
        <title>The Global Catalogue of Microorganisms (GCM) 10K type strain sequencing project: providing services to taxonomists for standard genome sequencing and annotation.</title>
        <authorList>
            <consortium name="The Broad Institute Genomics Platform"/>
            <consortium name="The Broad Institute Genome Sequencing Center for Infectious Disease"/>
            <person name="Wu L."/>
            <person name="Ma J."/>
        </authorList>
    </citation>
    <scope>NUCLEOTIDE SEQUENCE [LARGE SCALE GENOMIC DNA]</scope>
    <source>
        <strain evidence="3">CGMCC 1.6960</strain>
    </source>
</reference>
<dbReference type="InterPro" id="IPR015422">
    <property type="entry name" value="PyrdxlP-dep_Trfase_small"/>
</dbReference>
<dbReference type="InterPro" id="IPR015424">
    <property type="entry name" value="PyrdxlP-dep_Trfase"/>
</dbReference>